<proteinExistence type="predicted"/>
<keyword evidence="2" id="KW-0963">Cytoplasm</keyword>
<feature type="region of interest" description="Disordered" evidence="3">
    <location>
        <begin position="348"/>
        <end position="379"/>
    </location>
</feature>
<evidence type="ECO:0000256" key="1">
    <source>
        <dbReference type="ARBA" id="ARBA00004496"/>
    </source>
</evidence>
<keyword evidence="5" id="KW-1185">Reference proteome</keyword>
<evidence type="ECO:0000313" key="4">
    <source>
        <dbReference type="EMBL" id="CAL4123045.1"/>
    </source>
</evidence>
<name>A0AAV2RE96_MEGNR</name>
<dbReference type="AlphaFoldDB" id="A0AAV2RE96"/>
<evidence type="ECO:0000256" key="3">
    <source>
        <dbReference type="SAM" id="MobiDB-lite"/>
    </source>
</evidence>
<dbReference type="GO" id="GO:0007349">
    <property type="term" value="P:cellularization"/>
    <property type="evidence" value="ECO:0007669"/>
    <property type="project" value="InterPro"/>
</dbReference>
<dbReference type="GO" id="GO:0098609">
    <property type="term" value="P:cell-cell adhesion"/>
    <property type="evidence" value="ECO:0007669"/>
    <property type="project" value="TreeGrafter"/>
</dbReference>
<dbReference type="GO" id="GO:0005912">
    <property type="term" value="C:adherens junction"/>
    <property type="evidence" value="ECO:0007669"/>
    <property type="project" value="TreeGrafter"/>
</dbReference>
<evidence type="ECO:0000313" key="5">
    <source>
        <dbReference type="Proteomes" id="UP001497623"/>
    </source>
</evidence>
<dbReference type="GO" id="GO:0005737">
    <property type="term" value="C:cytoplasm"/>
    <property type="evidence" value="ECO:0007669"/>
    <property type="project" value="UniProtKB-SubCell"/>
</dbReference>
<feature type="compositionally biased region" description="Low complexity" evidence="3">
    <location>
        <begin position="364"/>
        <end position="379"/>
    </location>
</feature>
<feature type="non-terminal residue" evidence="4">
    <location>
        <position position="1"/>
    </location>
</feature>
<accession>A0AAV2RE96</accession>
<comment type="caution">
    <text evidence="4">The sequence shown here is derived from an EMBL/GenBank/DDBJ whole genome shotgun (WGS) entry which is preliminary data.</text>
</comment>
<feature type="compositionally biased region" description="Polar residues" evidence="3">
    <location>
        <begin position="348"/>
        <end position="363"/>
    </location>
</feature>
<organism evidence="4 5">
    <name type="scientific">Meganyctiphanes norvegica</name>
    <name type="common">Northern krill</name>
    <name type="synonym">Thysanopoda norvegica</name>
    <dbReference type="NCBI Taxonomy" id="48144"/>
    <lineage>
        <taxon>Eukaryota</taxon>
        <taxon>Metazoa</taxon>
        <taxon>Ecdysozoa</taxon>
        <taxon>Arthropoda</taxon>
        <taxon>Crustacea</taxon>
        <taxon>Multicrustacea</taxon>
        <taxon>Malacostraca</taxon>
        <taxon>Eumalacostraca</taxon>
        <taxon>Eucarida</taxon>
        <taxon>Euphausiacea</taxon>
        <taxon>Euphausiidae</taxon>
        <taxon>Meganyctiphanes</taxon>
    </lineage>
</organism>
<reference evidence="4 5" key="1">
    <citation type="submission" date="2024-05" db="EMBL/GenBank/DDBJ databases">
        <authorList>
            <person name="Wallberg A."/>
        </authorList>
    </citation>
    <scope>NUCLEOTIDE SEQUENCE [LARGE SCALE GENOMIC DNA]</scope>
</reference>
<dbReference type="GO" id="GO:0008013">
    <property type="term" value="F:beta-catenin binding"/>
    <property type="evidence" value="ECO:0007669"/>
    <property type="project" value="TreeGrafter"/>
</dbReference>
<sequence length="784" mass="85689">ASCIGRVENELTDLLRIQEVNMLPRAFQGVVSMIMAMVREVQERSGAVYHRAQRDTLQLVTMQTMRALSLLPHTLLPSILRPCNTNSAARDLIANRLKTLLSDLRVHVGVGNNEYDMDEPGMFVKSIDKVLAALGLEEPENSSFNEKKNNIRAVDEGAAKSPQVKGPLEDVLRHSLAVAYCTQGNDHQVIRGMCDNVVKQVQVLVNVEKETNNGSKGDAVDVQVACDILGDALELLEQKVNTALIRLIVTVFATPLEPLQHLKKAITETTTTKTNKIDTTIDNLVMNFDLFVDKIFQVGGFAMACTHDYQGVGEIRDSLLTIEWLEGCLVPAMISAHNQITAEKFSSPTVATTPDTDNSLQTDSISSVSSDSKKSNLSAKKGNTVNDALSHAMLLADCWSNSIKQLSQALLHIMEPSAFCLVTKEEFHKSWAGLRERLYTQDAAWLKQHISECIAIVQRLLDLHNLTPFLTLYQEKQINDGIAEVKRSLDYVVASPADLVKHRSLMKRVQLLLTILSRLSSELNEDNFPPEDDYLDDVSHRSQQNKSMDKRKAAAKALLTSNIKDIPLDADTPRAIPLPGATPIRGNGTSVPAPLFVPPRALPVTSGIPPVANSVGCQGLRRSGRSSGRLGELRGRISGNNSVAGAGFTAVGDSGRFCDTSIDISKYLSRSSNNVTSSRNSRRNFSLKVKYINLDMDGILNGPPSSSTNVTKDAPESTNIKDNTTAISDYFPSQVIKCKTDNTTELQDVSELIARELAANTTSGTMNNTHPVPQSPGDQISDIL</sequence>
<evidence type="ECO:0000256" key="2">
    <source>
        <dbReference type="ARBA" id="ARBA00022490"/>
    </source>
</evidence>
<comment type="subcellular location">
    <subcellularLocation>
        <location evidence="1">Cytoplasm</location>
    </subcellularLocation>
</comment>
<feature type="compositionally biased region" description="Polar residues" evidence="3">
    <location>
        <begin position="761"/>
        <end position="778"/>
    </location>
</feature>
<dbReference type="Proteomes" id="UP001497623">
    <property type="component" value="Unassembled WGS sequence"/>
</dbReference>
<gene>
    <name evidence="4" type="ORF">MNOR_LOCUS23742</name>
</gene>
<dbReference type="GO" id="GO:0051015">
    <property type="term" value="F:actin filament binding"/>
    <property type="evidence" value="ECO:0007669"/>
    <property type="project" value="TreeGrafter"/>
</dbReference>
<dbReference type="PANTHER" id="PTHR18914">
    <property type="entry name" value="ALPHA CATENIN"/>
    <property type="match status" value="1"/>
</dbReference>
<protein>
    <submittedName>
        <fullName evidence="4">Uncharacterized protein</fullName>
    </submittedName>
</protein>
<feature type="region of interest" description="Disordered" evidence="3">
    <location>
        <begin position="761"/>
        <end position="784"/>
    </location>
</feature>
<dbReference type="EMBL" id="CAXKWB010021210">
    <property type="protein sequence ID" value="CAL4123045.1"/>
    <property type="molecule type" value="Genomic_DNA"/>
</dbReference>
<dbReference type="PANTHER" id="PTHR18914:SF33">
    <property type="entry name" value="RE47911P-RELATED"/>
    <property type="match status" value="1"/>
</dbReference>
<feature type="non-terminal residue" evidence="4">
    <location>
        <position position="784"/>
    </location>
</feature>
<dbReference type="InterPro" id="IPR008837">
    <property type="entry name" value="Serendipity_A"/>
</dbReference>
<dbReference type="Pfam" id="PF05482">
    <property type="entry name" value="Serendipity_A"/>
    <property type="match status" value="1"/>
</dbReference>
<dbReference type="Gene3D" id="1.20.120.810">
    <property type="entry name" value="Vinculin, Vh2 four-helix bundle"/>
    <property type="match status" value="1"/>
</dbReference>
<dbReference type="GO" id="GO:0016342">
    <property type="term" value="C:catenin complex"/>
    <property type="evidence" value="ECO:0007669"/>
    <property type="project" value="TreeGrafter"/>
</dbReference>
<dbReference type="GO" id="GO:0016477">
    <property type="term" value="P:cell migration"/>
    <property type="evidence" value="ECO:0007669"/>
    <property type="project" value="TreeGrafter"/>
</dbReference>